<gene>
    <name evidence="2" type="ORF">CDL10_07070</name>
</gene>
<reference evidence="2 3" key="1">
    <citation type="submission" date="2017-06" db="EMBL/GenBank/DDBJ databases">
        <title>Description of Avrilella dinanensis gen. nov. sp. nov.</title>
        <authorList>
            <person name="Leyer C."/>
            <person name="Sassi M."/>
            <person name="Minet J."/>
            <person name="Kayal S."/>
            <person name="Cattoir V."/>
        </authorList>
    </citation>
    <scope>NUCLEOTIDE SEQUENCE [LARGE SCALE GENOMIC DNA]</scope>
    <source>
        <strain evidence="2 3">UR159</strain>
    </source>
</reference>
<keyword evidence="1" id="KW-0472">Membrane</keyword>
<sequence>MYKFLFYKLYRFAKAQEQTVPPNFGFVALATIFELLHFAIIAVFFKIVGLEINLISKEVFVALIFIFGFSINYFLFIKSKLIYRINEEYQKQNRTVWKDNVLFFSYIIFIYLVMLLEVWVYQNYNV</sequence>
<name>A0A2M9R649_9FLAO</name>
<evidence type="ECO:0000313" key="2">
    <source>
        <dbReference type="EMBL" id="PJR04320.1"/>
    </source>
</evidence>
<evidence type="ECO:0000313" key="3">
    <source>
        <dbReference type="Proteomes" id="UP000231960"/>
    </source>
</evidence>
<dbReference type="RefSeq" id="WP_100677880.1">
    <property type="nucleotide sequence ID" value="NZ_NIPO01000001.1"/>
</dbReference>
<proteinExistence type="predicted"/>
<feature type="transmembrane region" description="Helical" evidence="1">
    <location>
        <begin position="21"/>
        <end position="47"/>
    </location>
</feature>
<dbReference type="EMBL" id="NIPO01000001">
    <property type="protein sequence ID" value="PJR04320.1"/>
    <property type="molecule type" value="Genomic_DNA"/>
</dbReference>
<dbReference type="OrthoDB" id="1459768at2"/>
<protein>
    <submittedName>
        <fullName evidence="2">Uncharacterized protein</fullName>
    </submittedName>
</protein>
<keyword evidence="1" id="KW-0812">Transmembrane</keyword>
<dbReference type="AlphaFoldDB" id="A0A2M9R649"/>
<keyword evidence="1" id="KW-1133">Transmembrane helix</keyword>
<feature type="transmembrane region" description="Helical" evidence="1">
    <location>
        <begin position="101"/>
        <end position="121"/>
    </location>
</feature>
<accession>A0A2M9R649</accession>
<dbReference type="Proteomes" id="UP000231960">
    <property type="component" value="Unassembled WGS sequence"/>
</dbReference>
<organism evidence="2 3">
    <name type="scientific">Avrilella dinanensis</name>
    <dbReference type="NCBI Taxonomy" id="2008672"/>
    <lineage>
        <taxon>Bacteria</taxon>
        <taxon>Pseudomonadati</taxon>
        <taxon>Bacteroidota</taxon>
        <taxon>Flavobacteriia</taxon>
        <taxon>Flavobacteriales</taxon>
        <taxon>Flavobacteriaceae</taxon>
        <taxon>Avrilella</taxon>
    </lineage>
</organism>
<feature type="transmembrane region" description="Helical" evidence="1">
    <location>
        <begin position="59"/>
        <end position="77"/>
    </location>
</feature>
<evidence type="ECO:0000256" key="1">
    <source>
        <dbReference type="SAM" id="Phobius"/>
    </source>
</evidence>
<comment type="caution">
    <text evidence="2">The sequence shown here is derived from an EMBL/GenBank/DDBJ whole genome shotgun (WGS) entry which is preliminary data.</text>
</comment>
<keyword evidence="3" id="KW-1185">Reference proteome</keyword>